<protein>
    <submittedName>
        <fullName evidence="2">Uncharacterized protein</fullName>
    </submittedName>
</protein>
<evidence type="ECO:0000313" key="2">
    <source>
        <dbReference type="EMBL" id="OIW29464.1"/>
    </source>
</evidence>
<dbReference type="AlphaFoldDB" id="A0A1J7JI75"/>
<name>A0A1J7JI75_9PEZI</name>
<dbReference type="InParanoid" id="A0A1J7JI75"/>
<feature type="compositionally biased region" description="Basic and acidic residues" evidence="1">
    <location>
        <begin position="154"/>
        <end position="175"/>
    </location>
</feature>
<dbReference type="EMBL" id="KV875097">
    <property type="protein sequence ID" value="OIW29464.1"/>
    <property type="molecule type" value="Genomic_DNA"/>
</dbReference>
<dbReference type="Proteomes" id="UP000182658">
    <property type="component" value="Unassembled WGS sequence"/>
</dbReference>
<keyword evidence="3" id="KW-1185">Reference proteome</keyword>
<proteinExistence type="predicted"/>
<evidence type="ECO:0000313" key="3">
    <source>
        <dbReference type="Proteomes" id="UP000182658"/>
    </source>
</evidence>
<sequence length="175" mass="18641">MALLKIPDVYRQNGGAVRPRTAPKSVEVANGDFGTAPVGPVTGSQRSPHKSSISIQWTAVPMTNCFLPEHFGAKSQIMTPVLPKERCEVAQVLKRHPGRALHNMSATACRPGRATSSSSVIYWTAITAARTRLLISSAALSSDPNDKPAIGISNDRRGVHAHSEAINDAKGLEPV</sequence>
<feature type="region of interest" description="Disordered" evidence="1">
    <location>
        <begin position="145"/>
        <end position="175"/>
    </location>
</feature>
<evidence type="ECO:0000256" key="1">
    <source>
        <dbReference type="SAM" id="MobiDB-lite"/>
    </source>
</evidence>
<reference evidence="2 3" key="1">
    <citation type="submission" date="2016-10" db="EMBL/GenBank/DDBJ databases">
        <title>Draft genome sequence of Coniochaeta ligniaria NRRL30616, a lignocellulolytic fungus for bioabatement of inhibitors in plant biomass hydrolysates.</title>
        <authorList>
            <consortium name="DOE Joint Genome Institute"/>
            <person name="Jimenez D.J."/>
            <person name="Hector R.E."/>
            <person name="Riley R."/>
            <person name="Sun H."/>
            <person name="Grigoriev I.V."/>
            <person name="Van Elsas J.D."/>
            <person name="Nichols N.N."/>
        </authorList>
    </citation>
    <scope>NUCLEOTIDE SEQUENCE [LARGE SCALE GENOMIC DNA]</scope>
    <source>
        <strain evidence="2 3">NRRL 30616</strain>
    </source>
</reference>
<organism evidence="2 3">
    <name type="scientific">Coniochaeta ligniaria NRRL 30616</name>
    <dbReference type="NCBI Taxonomy" id="1408157"/>
    <lineage>
        <taxon>Eukaryota</taxon>
        <taxon>Fungi</taxon>
        <taxon>Dikarya</taxon>
        <taxon>Ascomycota</taxon>
        <taxon>Pezizomycotina</taxon>
        <taxon>Sordariomycetes</taxon>
        <taxon>Sordariomycetidae</taxon>
        <taxon>Coniochaetales</taxon>
        <taxon>Coniochaetaceae</taxon>
        <taxon>Coniochaeta</taxon>
    </lineage>
</organism>
<accession>A0A1J7JI75</accession>
<gene>
    <name evidence="2" type="ORF">CONLIGDRAFT_328133</name>
</gene>
<feature type="region of interest" description="Disordered" evidence="1">
    <location>
        <begin position="27"/>
        <end position="50"/>
    </location>
</feature>